<protein>
    <submittedName>
        <fullName evidence="1">Uncharacterized protein</fullName>
    </submittedName>
</protein>
<name>A0A0F9LP64_9ZZZZ</name>
<gene>
    <name evidence="1" type="ORF">LCGC14_1253000</name>
</gene>
<proteinExistence type="predicted"/>
<accession>A0A0F9LP64</accession>
<comment type="caution">
    <text evidence="1">The sequence shown here is derived from an EMBL/GenBank/DDBJ whole genome shotgun (WGS) entry which is preliminary data.</text>
</comment>
<sequence>MKLYLDFTPCTECKTMMSELSDPKMLLADDETRADESAKFLRHLTYNHTEVVQAVMRDLPKQKRDQEFDFFK</sequence>
<evidence type="ECO:0000313" key="1">
    <source>
        <dbReference type="EMBL" id="KKM89011.1"/>
    </source>
</evidence>
<dbReference type="EMBL" id="LAZR01006884">
    <property type="protein sequence ID" value="KKM89011.1"/>
    <property type="molecule type" value="Genomic_DNA"/>
</dbReference>
<dbReference type="AlphaFoldDB" id="A0A0F9LP64"/>
<organism evidence="1">
    <name type="scientific">marine sediment metagenome</name>
    <dbReference type="NCBI Taxonomy" id="412755"/>
    <lineage>
        <taxon>unclassified sequences</taxon>
        <taxon>metagenomes</taxon>
        <taxon>ecological metagenomes</taxon>
    </lineage>
</organism>
<reference evidence="1" key="1">
    <citation type="journal article" date="2015" name="Nature">
        <title>Complex archaea that bridge the gap between prokaryotes and eukaryotes.</title>
        <authorList>
            <person name="Spang A."/>
            <person name="Saw J.H."/>
            <person name="Jorgensen S.L."/>
            <person name="Zaremba-Niedzwiedzka K."/>
            <person name="Martijn J."/>
            <person name="Lind A.E."/>
            <person name="van Eijk R."/>
            <person name="Schleper C."/>
            <person name="Guy L."/>
            <person name="Ettema T.J."/>
        </authorList>
    </citation>
    <scope>NUCLEOTIDE SEQUENCE</scope>
</reference>